<dbReference type="PROSITE" id="PS50137">
    <property type="entry name" value="DS_RBD"/>
    <property type="match status" value="1"/>
</dbReference>
<evidence type="ECO:0000256" key="7">
    <source>
        <dbReference type="ARBA" id="ARBA00022884"/>
    </source>
</evidence>
<dbReference type="InterPro" id="IPR036389">
    <property type="entry name" value="RNase_III_sf"/>
</dbReference>
<dbReference type="CDD" id="cd00593">
    <property type="entry name" value="RIBOc"/>
    <property type="match status" value="1"/>
</dbReference>
<dbReference type="Pfam" id="PF00035">
    <property type="entry name" value="dsrm"/>
    <property type="match status" value="1"/>
</dbReference>
<evidence type="ECO:0000256" key="1">
    <source>
        <dbReference type="ARBA" id="ARBA00000109"/>
    </source>
</evidence>
<dbReference type="GO" id="GO:0003725">
    <property type="term" value="F:double-stranded RNA binding"/>
    <property type="evidence" value="ECO:0007669"/>
    <property type="project" value="TreeGrafter"/>
</dbReference>
<dbReference type="FunFam" id="1.10.1520.10:FF:000001">
    <property type="entry name" value="Ribonuclease 3"/>
    <property type="match status" value="1"/>
</dbReference>
<gene>
    <name evidence="10" type="ORF">METZ01_LOCUS114223</name>
</gene>
<evidence type="ECO:0000259" key="8">
    <source>
        <dbReference type="PROSITE" id="PS50137"/>
    </source>
</evidence>
<dbReference type="EC" id="3.1.26.3" evidence="3"/>
<dbReference type="CDD" id="cd10845">
    <property type="entry name" value="DSRM_RNAse_III_family"/>
    <property type="match status" value="1"/>
</dbReference>
<evidence type="ECO:0000256" key="5">
    <source>
        <dbReference type="ARBA" id="ARBA00022759"/>
    </source>
</evidence>
<dbReference type="PANTHER" id="PTHR11207">
    <property type="entry name" value="RIBONUCLEASE III"/>
    <property type="match status" value="1"/>
</dbReference>
<keyword evidence="7" id="KW-0694">RNA-binding</keyword>
<dbReference type="PROSITE" id="PS00517">
    <property type="entry name" value="RNASE_3_1"/>
    <property type="match status" value="1"/>
</dbReference>
<dbReference type="InterPro" id="IPR000999">
    <property type="entry name" value="RNase_III_dom"/>
</dbReference>
<evidence type="ECO:0000256" key="4">
    <source>
        <dbReference type="ARBA" id="ARBA00022722"/>
    </source>
</evidence>
<evidence type="ECO:0000256" key="3">
    <source>
        <dbReference type="ARBA" id="ARBA00012177"/>
    </source>
</evidence>
<dbReference type="NCBIfam" id="TIGR02191">
    <property type="entry name" value="RNaseIII"/>
    <property type="match status" value="1"/>
</dbReference>
<comment type="similarity">
    <text evidence="2">Belongs to the ribonuclease III family.</text>
</comment>
<dbReference type="SUPFAM" id="SSF54768">
    <property type="entry name" value="dsRNA-binding domain-like"/>
    <property type="match status" value="1"/>
</dbReference>
<keyword evidence="4" id="KW-0540">Nuclease</keyword>
<dbReference type="GO" id="GO:0004525">
    <property type="term" value="F:ribonuclease III activity"/>
    <property type="evidence" value="ECO:0007669"/>
    <property type="project" value="UniProtKB-EC"/>
</dbReference>
<dbReference type="PROSITE" id="PS50142">
    <property type="entry name" value="RNASE_3_2"/>
    <property type="match status" value="1"/>
</dbReference>
<dbReference type="SMART" id="SM00358">
    <property type="entry name" value="DSRM"/>
    <property type="match status" value="1"/>
</dbReference>
<protein>
    <recommendedName>
        <fullName evidence="3">ribonuclease III</fullName>
        <ecNumber evidence="3">3.1.26.3</ecNumber>
    </recommendedName>
</protein>
<accession>A0A381X9E1</accession>
<sequence>MEKLQKNIFYQFNDIDLLKQALTHRSVSKKNNERLEFLGDSILGCVMSQELYHRFPLIDEGQLSRLRSHLVRGQTLAKLAKKLSLSENLVLGQGELKSGGFRRESIQADAFEAILGAIFLDSDYTTVSGIILKLYDELLNESGPEDSLKDFKTQLQELLQKKGYELPQYELIETKGKDHNAVFYVSCFVKEFNMTVQENAKSIKRAEQACAESILEGISSK</sequence>
<proteinExistence type="inferred from homology"/>
<evidence type="ECO:0000256" key="2">
    <source>
        <dbReference type="ARBA" id="ARBA00010183"/>
    </source>
</evidence>
<dbReference type="HAMAP" id="MF_00104">
    <property type="entry name" value="RNase_III"/>
    <property type="match status" value="1"/>
</dbReference>
<evidence type="ECO:0000313" key="10">
    <source>
        <dbReference type="EMBL" id="SVA61369.1"/>
    </source>
</evidence>
<keyword evidence="5" id="KW-0255">Endonuclease</keyword>
<dbReference type="AlphaFoldDB" id="A0A381X9E1"/>
<dbReference type="PANTHER" id="PTHR11207:SF0">
    <property type="entry name" value="RIBONUCLEASE 3"/>
    <property type="match status" value="1"/>
</dbReference>
<feature type="domain" description="DRBM" evidence="8">
    <location>
        <begin position="150"/>
        <end position="220"/>
    </location>
</feature>
<dbReference type="SMART" id="SM00535">
    <property type="entry name" value="RIBOc"/>
    <property type="match status" value="1"/>
</dbReference>
<evidence type="ECO:0000256" key="6">
    <source>
        <dbReference type="ARBA" id="ARBA00022801"/>
    </source>
</evidence>
<dbReference type="Pfam" id="PF14622">
    <property type="entry name" value="Ribonucleas_3_3"/>
    <property type="match status" value="1"/>
</dbReference>
<dbReference type="Gene3D" id="1.10.1520.10">
    <property type="entry name" value="Ribonuclease III domain"/>
    <property type="match status" value="1"/>
</dbReference>
<evidence type="ECO:0000259" key="9">
    <source>
        <dbReference type="PROSITE" id="PS50142"/>
    </source>
</evidence>
<keyword evidence="6" id="KW-0378">Hydrolase</keyword>
<comment type="catalytic activity">
    <reaction evidence="1">
        <text>Endonucleolytic cleavage to 5'-phosphomonoester.</text>
        <dbReference type="EC" id="3.1.26.3"/>
    </reaction>
</comment>
<dbReference type="Gene3D" id="3.30.160.20">
    <property type="match status" value="1"/>
</dbReference>
<name>A0A381X9E1_9ZZZZ</name>
<dbReference type="InterPro" id="IPR011907">
    <property type="entry name" value="RNase_III"/>
</dbReference>
<dbReference type="SUPFAM" id="SSF69065">
    <property type="entry name" value="RNase III domain-like"/>
    <property type="match status" value="1"/>
</dbReference>
<dbReference type="GO" id="GO:0006364">
    <property type="term" value="P:rRNA processing"/>
    <property type="evidence" value="ECO:0007669"/>
    <property type="project" value="InterPro"/>
</dbReference>
<feature type="domain" description="RNase III" evidence="9">
    <location>
        <begin position="1"/>
        <end position="123"/>
    </location>
</feature>
<organism evidence="10">
    <name type="scientific">marine metagenome</name>
    <dbReference type="NCBI Taxonomy" id="408172"/>
    <lineage>
        <taxon>unclassified sequences</taxon>
        <taxon>metagenomes</taxon>
        <taxon>ecological metagenomes</taxon>
    </lineage>
</organism>
<dbReference type="InterPro" id="IPR014720">
    <property type="entry name" value="dsRBD_dom"/>
</dbReference>
<dbReference type="EMBL" id="UINC01014379">
    <property type="protein sequence ID" value="SVA61369.1"/>
    <property type="molecule type" value="Genomic_DNA"/>
</dbReference>
<reference evidence="10" key="1">
    <citation type="submission" date="2018-05" db="EMBL/GenBank/DDBJ databases">
        <authorList>
            <person name="Lanie J.A."/>
            <person name="Ng W.-L."/>
            <person name="Kazmierczak K.M."/>
            <person name="Andrzejewski T.M."/>
            <person name="Davidsen T.M."/>
            <person name="Wayne K.J."/>
            <person name="Tettelin H."/>
            <person name="Glass J.I."/>
            <person name="Rusch D."/>
            <person name="Podicherti R."/>
            <person name="Tsui H.-C.T."/>
            <person name="Winkler M.E."/>
        </authorList>
    </citation>
    <scope>NUCLEOTIDE SEQUENCE</scope>
</reference>
<dbReference type="GO" id="GO:0010468">
    <property type="term" value="P:regulation of gene expression"/>
    <property type="evidence" value="ECO:0007669"/>
    <property type="project" value="TreeGrafter"/>
</dbReference>